<dbReference type="Proteomes" id="UP001163603">
    <property type="component" value="Chromosome 13"/>
</dbReference>
<dbReference type="EMBL" id="CM047748">
    <property type="protein sequence ID" value="KAJ0013619.1"/>
    <property type="molecule type" value="Genomic_DNA"/>
</dbReference>
<comment type="caution">
    <text evidence="1">The sequence shown here is derived from an EMBL/GenBank/DDBJ whole genome shotgun (WGS) entry which is preliminary data.</text>
</comment>
<sequence>MLRGRQKQDYYAEARKAEASPI</sequence>
<keyword evidence="2" id="KW-1185">Reference proteome</keyword>
<name>A0ACC0X8V7_9ROSI</name>
<organism evidence="1 2">
    <name type="scientific">Pistacia integerrima</name>
    <dbReference type="NCBI Taxonomy" id="434235"/>
    <lineage>
        <taxon>Eukaryota</taxon>
        <taxon>Viridiplantae</taxon>
        <taxon>Streptophyta</taxon>
        <taxon>Embryophyta</taxon>
        <taxon>Tracheophyta</taxon>
        <taxon>Spermatophyta</taxon>
        <taxon>Magnoliopsida</taxon>
        <taxon>eudicotyledons</taxon>
        <taxon>Gunneridae</taxon>
        <taxon>Pentapetalae</taxon>
        <taxon>rosids</taxon>
        <taxon>malvids</taxon>
        <taxon>Sapindales</taxon>
        <taxon>Anacardiaceae</taxon>
        <taxon>Pistacia</taxon>
    </lineage>
</organism>
<proteinExistence type="predicted"/>
<evidence type="ECO:0000313" key="2">
    <source>
        <dbReference type="Proteomes" id="UP001163603"/>
    </source>
</evidence>
<protein>
    <submittedName>
        <fullName evidence="1">Uncharacterized protein</fullName>
    </submittedName>
</protein>
<evidence type="ECO:0000313" key="1">
    <source>
        <dbReference type="EMBL" id="KAJ0013619.1"/>
    </source>
</evidence>
<gene>
    <name evidence="1" type="ORF">Pint_20781</name>
</gene>
<accession>A0ACC0X8V7</accession>
<reference evidence="2" key="1">
    <citation type="journal article" date="2023" name="G3 (Bethesda)">
        <title>Genome assembly and association tests identify interacting loci associated with vigor, precocity, and sex in interspecific pistachio rootstocks.</title>
        <authorList>
            <person name="Palmer W."/>
            <person name="Jacygrad E."/>
            <person name="Sagayaradj S."/>
            <person name="Cavanaugh K."/>
            <person name="Han R."/>
            <person name="Bertier L."/>
            <person name="Beede B."/>
            <person name="Kafkas S."/>
            <person name="Golino D."/>
            <person name="Preece J."/>
            <person name="Michelmore R."/>
        </authorList>
    </citation>
    <scope>NUCLEOTIDE SEQUENCE [LARGE SCALE GENOMIC DNA]</scope>
</reference>